<dbReference type="EMBL" id="FODE01000002">
    <property type="protein sequence ID" value="SEN19361.1"/>
    <property type="molecule type" value="Genomic_DNA"/>
</dbReference>
<dbReference type="Proteomes" id="UP000199054">
    <property type="component" value="Unassembled WGS sequence"/>
</dbReference>
<dbReference type="STRING" id="34002.SAMN04489859_1002104"/>
<evidence type="ECO:0000256" key="1">
    <source>
        <dbReference type="ARBA" id="ARBA00008791"/>
    </source>
</evidence>
<proteinExistence type="inferred from homology"/>
<dbReference type="AlphaFoldDB" id="A0A1H8EIG1"/>
<dbReference type="PANTHER" id="PTHR46268">
    <property type="entry name" value="STRESS RESPONSE PROTEIN NHAX"/>
    <property type="match status" value="1"/>
</dbReference>
<evidence type="ECO:0000259" key="2">
    <source>
        <dbReference type="Pfam" id="PF00582"/>
    </source>
</evidence>
<comment type="similarity">
    <text evidence="1">Belongs to the universal stress protein A family.</text>
</comment>
<gene>
    <name evidence="3" type="ORF">SAMN04489859_1002104</name>
</gene>
<dbReference type="PANTHER" id="PTHR46268:SF6">
    <property type="entry name" value="UNIVERSAL STRESS PROTEIN UP12"/>
    <property type="match status" value="1"/>
</dbReference>
<dbReference type="Gene3D" id="3.40.50.620">
    <property type="entry name" value="HUPs"/>
    <property type="match status" value="1"/>
</dbReference>
<dbReference type="InterPro" id="IPR006015">
    <property type="entry name" value="Universal_stress_UspA"/>
</dbReference>
<feature type="domain" description="UspA" evidence="2">
    <location>
        <begin position="1"/>
        <end position="172"/>
    </location>
</feature>
<evidence type="ECO:0000313" key="3">
    <source>
        <dbReference type="EMBL" id="SEN19361.1"/>
    </source>
</evidence>
<dbReference type="PRINTS" id="PR01438">
    <property type="entry name" value="UNVRSLSTRESS"/>
</dbReference>
<keyword evidence="4" id="KW-1185">Reference proteome</keyword>
<reference evidence="3 4" key="1">
    <citation type="submission" date="2016-10" db="EMBL/GenBank/DDBJ databases">
        <authorList>
            <person name="de Groot N.N."/>
        </authorList>
    </citation>
    <scope>NUCLEOTIDE SEQUENCE [LARGE SCALE GENOMIC DNA]</scope>
    <source>
        <strain evidence="3 4">DSM 8512</strain>
    </source>
</reference>
<dbReference type="Pfam" id="PF00582">
    <property type="entry name" value="Usp"/>
    <property type="match status" value="1"/>
</dbReference>
<dbReference type="SUPFAM" id="SSF52402">
    <property type="entry name" value="Adenine nucleotide alpha hydrolases-like"/>
    <property type="match status" value="1"/>
</dbReference>
<protein>
    <submittedName>
        <fullName evidence="3">Nucleotide-binding universal stress protein, UspA family</fullName>
    </submittedName>
</protein>
<accession>A0A1H8EIG1</accession>
<dbReference type="CDD" id="cd00293">
    <property type="entry name" value="USP-like"/>
    <property type="match status" value="1"/>
</dbReference>
<name>A0A1H8EIG1_9RHOB</name>
<sequence>MFDSILAPTDGSEHASRAMEVAIDLAVKYEARLMILHVEIHHGTAQEITHILRDSTIPPEIRREIDRLQNISAPIPVGGARGRRTLSPKLEQYVGEFIVKRAEDYANAAGVRKVATHITNGSPNKRIIEAAEQEKSDLLVMGTRGLGGIHGFLQGSVSQSVRSHCHCACLTIP</sequence>
<dbReference type="InterPro" id="IPR014729">
    <property type="entry name" value="Rossmann-like_a/b/a_fold"/>
</dbReference>
<dbReference type="RefSeq" id="WP_170851712.1">
    <property type="nucleotide sequence ID" value="NZ_CP067127.1"/>
</dbReference>
<evidence type="ECO:0000313" key="4">
    <source>
        <dbReference type="Proteomes" id="UP000199054"/>
    </source>
</evidence>
<dbReference type="InterPro" id="IPR006016">
    <property type="entry name" value="UspA"/>
</dbReference>
<organism evidence="3 4">
    <name type="scientific">Paracoccus alcaliphilus</name>
    <dbReference type="NCBI Taxonomy" id="34002"/>
    <lineage>
        <taxon>Bacteria</taxon>
        <taxon>Pseudomonadati</taxon>
        <taxon>Pseudomonadota</taxon>
        <taxon>Alphaproteobacteria</taxon>
        <taxon>Rhodobacterales</taxon>
        <taxon>Paracoccaceae</taxon>
        <taxon>Paracoccus</taxon>
    </lineage>
</organism>